<gene>
    <name evidence="2" type="ORF">OBRU01_10476</name>
</gene>
<reference evidence="2 3" key="1">
    <citation type="journal article" date="2015" name="Genome Biol. Evol.">
        <title>The genome of winter moth (Operophtera brumata) provides a genomic perspective on sexual dimorphism and phenology.</title>
        <authorList>
            <person name="Derks M.F."/>
            <person name="Smit S."/>
            <person name="Salis L."/>
            <person name="Schijlen E."/>
            <person name="Bossers A."/>
            <person name="Mateman C."/>
            <person name="Pijl A.S."/>
            <person name="de Ridder D."/>
            <person name="Groenen M.A."/>
            <person name="Visser M.E."/>
            <person name="Megens H.J."/>
        </authorList>
    </citation>
    <scope>NUCLEOTIDE SEQUENCE [LARGE SCALE GENOMIC DNA]</scope>
    <source>
        <strain evidence="2">WM2013NL</strain>
        <tissue evidence="2">Head and thorax</tissue>
    </source>
</reference>
<dbReference type="EMBL" id="JTDY01001565">
    <property type="protein sequence ID" value="KOB73518.1"/>
    <property type="molecule type" value="Genomic_DNA"/>
</dbReference>
<accession>A0A0L7LDC8</accession>
<evidence type="ECO:0000256" key="1">
    <source>
        <dbReference type="SAM" id="MobiDB-lite"/>
    </source>
</evidence>
<evidence type="ECO:0000313" key="3">
    <source>
        <dbReference type="Proteomes" id="UP000037510"/>
    </source>
</evidence>
<dbReference type="Proteomes" id="UP000037510">
    <property type="component" value="Unassembled WGS sequence"/>
</dbReference>
<comment type="caution">
    <text evidence="2">The sequence shown here is derived from an EMBL/GenBank/DDBJ whole genome shotgun (WGS) entry which is preliminary data.</text>
</comment>
<feature type="compositionally biased region" description="Pro residues" evidence="1">
    <location>
        <begin position="213"/>
        <end position="231"/>
    </location>
</feature>
<protein>
    <submittedName>
        <fullName evidence="2">Crumbs</fullName>
    </submittedName>
</protein>
<organism evidence="2 3">
    <name type="scientific">Operophtera brumata</name>
    <name type="common">Winter moth</name>
    <name type="synonym">Phalaena brumata</name>
    <dbReference type="NCBI Taxonomy" id="104452"/>
    <lineage>
        <taxon>Eukaryota</taxon>
        <taxon>Metazoa</taxon>
        <taxon>Ecdysozoa</taxon>
        <taxon>Arthropoda</taxon>
        <taxon>Hexapoda</taxon>
        <taxon>Insecta</taxon>
        <taxon>Pterygota</taxon>
        <taxon>Neoptera</taxon>
        <taxon>Endopterygota</taxon>
        <taxon>Lepidoptera</taxon>
        <taxon>Glossata</taxon>
        <taxon>Ditrysia</taxon>
        <taxon>Geometroidea</taxon>
        <taxon>Geometridae</taxon>
        <taxon>Larentiinae</taxon>
        <taxon>Operophtera</taxon>
    </lineage>
</organism>
<keyword evidence="3" id="KW-1185">Reference proteome</keyword>
<feature type="region of interest" description="Disordered" evidence="1">
    <location>
        <begin position="189"/>
        <end position="335"/>
    </location>
</feature>
<name>A0A0L7LDC8_OPEBR</name>
<dbReference type="AlphaFoldDB" id="A0A0L7LDC8"/>
<sequence length="335" mass="36654">MCAAVSGRFLAAVPRTDPLHTLYATLNNTAPPAATVPRRGAAHRPAAHVVRDAEQHCSPGCYRKSLRRVRAAVSGRFLAAVPRTDPLHTLYATLNNTAPPAATCVCDEKWGEWRTHAAMLLANSSARPEQDARTITTLGRLKYHDPALSAEGTVVGGEEGAESGEGSPRHHQWLDDVKSLAHMMQAQQYQQTPNQTYAEPHETPDYSQYYQPTPAPQPAPPDPPANQPGPYQPADQPGPYHPADQPGPYQPSQLLDQPGLYQPSQVSEQPGLYQPSQGAEQPPPAYSEQCAGAEDAPHYQYADWTRTEETHSQSYGDPYWQGDSAYNYAEVRDVT</sequence>
<feature type="compositionally biased region" description="Low complexity" evidence="1">
    <location>
        <begin position="189"/>
        <end position="198"/>
    </location>
</feature>
<evidence type="ECO:0000313" key="2">
    <source>
        <dbReference type="EMBL" id="KOB73518.1"/>
    </source>
</evidence>
<feature type="compositionally biased region" description="Polar residues" evidence="1">
    <location>
        <begin position="262"/>
        <end position="279"/>
    </location>
</feature>
<dbReference type="STRING" id="104452.A0A0L7LDC8"/>
<proteinExistence type="predicted"/>